<sequence length="165" mass="18345">MGEFRMDPIQTFQHERISVLIDNSRRSLFLETAGRMQVFDDIWDLNACIIFKDVRGKLVGDSVVGAAIQGVPNLWCFMNLCDDPPLAPSPTVIPTQITSAAGLLIRDWRKAIRLILRFPGANIHITDKPFLSSGTGSRIDTTLQSRRRLRPLTRASQLSTTVGPG</sequence>
<proteinExistence type="predicted"/>
<gene>
    <name evidence="1" type="ORF">DFH94DRAFT_755668</name>
</gene>
<dbReference type="AlphaFoldDB" id="A0A9P5MSP0"/>
<reference evidence="1" key="1">
    <citation type="submission" date="2019-10" db="EMBL/GenBank/DDBJ databases">
        <authorList>
            <consortium name="DOE Joint Genome Institute"/>
            <person name="Kuo A."/>
            <person name="Miyauchi S."/>
            <person name="Kiss E."/>
            <person name="Drula E."/>
            <person name="Kohler A."/>
            <person name="Sanchez-Garcia M."/>
            <person name="Andreopoulos B."/>
            <person name="Barry K.W."/>
            <person name="Bonito G."/>
            <person name="Buee M."/>
            <person name="Carver A."/>
            <person name="Chen C."/>
            <person name="Cichocki N."/>
            <person name="Clum A."/>
            <person name="Culley D."/>
            <person name="Crous P.W."/>
            <person name="Fauchery L."/>
            <person name="Girlanda M."/>
            <person name="Hayes R."/>
            <person name="Keri Z."/>
            <person name="LaButti K."/>
            <person name="Lipzen A."/>
            <person name="Lombard V."/>
            <person name="Magnuson J."/>
            <person name="Maillard F."/>
            <person name="Morin E."/>
            <person name="Murat C."/>
            <person name="Nolan M."/>
            <person name="Ohm R."/>
            <person name="Pangilinan J."/>
            <person name="Pereira M."/>
            <person name="Perotto S."/>
            <person name="Peter M."/>
            <person name="Riley R."/>
            <person name="Sitrit Y."/>
            <person name="Stielow B."/>
            <person name="Szollosi G."/>
            <person name="Zifcakova L."/>
            <person name="Stursova M."/>
            <person name="Spatafora J.W."/>
            <person name="Tedersoo L."/>
            <person name="Vaario L.-M."/>
            <person name="Yamada A."/>
            <person name="Yan M."/>
            <person name="Wang P."/>
            <person name="Xu J."/>
            <person name="Bruns T."/>
            <person name="Baldrian P."/>
            <person name="Vilgalys R."/>
            <person name="Henrissat B."/>
            <person name="Grigoriev I.V."/>
            <person name="Hibbett D."/>
            <person name="Nagy L.G."/>
            <person name="Martin F.M."/>
        </authorList>
    </citation>
    <scope>NUCLEOTIDE SEQUENCE</scope>
    <source>
        <strain evidence="1">Prilba</strain>
    </source>
</reference>
<name>A0A9P5MSP0_9AGAM</name>
<dbReference type="OrthoDB" id="3258774at2759"/>
<protein>
    <submittedName>
        <fullName evidence="1">Uncharacterized protein</fullName>
    </submittedName>
</protein>
<evidence type="ECO:0000313" key="2">
    <source>
        <dbReference type="Proteomes" id="UP000759537"/>
    </source>
</evidence>
<evidence type="ECO:0000313" key="1">
    <source>
        <dbReference type="EMBL" id="KAF8477765.1"/>
    </source>
</evidence>
<organism evidence="1 2">
    <name type="scientific">Russula ochroleuca</name>
    <dbReference type="NCBI Taxonomy" id="152965"/>
    <lineage>
        <taxon>Eukaryota</taxon>
        <taxon>Fungi</taxon>
        <taxon>Dikarya</taxon>
        <taxon>Basidiomycota</taxon>
        <taxon>Agaricomycotina</taxon>
        <taxon>Agaricomycetes</taxon>
        <taxon>Russulales</taxon>
        <taxon>Russulaceae</taxon>
        <taxon>Russula</taxon>
    </lineage>
</organism>
<dbReference type="Proteomes" id="UP000759537">
    <property type="component" value="Unassembled WGS sequence"/>
</dbReference>
<accession>A0A9P5MSP0</accession>
<reference evidence="1" key="2">
    <citation type="journal article" date="2020" name="Nat. Commun.">
        <title>Large-scale genome sequencing of mycorrhizal fungi provides insights into the early evolution of symbiotic traits.</title>
        <authorList>
            <person name="Miyauchi S."/>
            <person name="Kiss E."/>
            <person name="Kuo A."/>
            <person name="Drula E."/>
            <person name="Kohler A."/>
            <person name="Sanchez-Garcia M."/>
            <person name="Morin E."/>
            <person name="Andreopoulos B."/>
            <person name="Barry K.W."/>
            <person name="Bonito G."/>
            <person name="Buee M."/>
            <person name="Carver A."/>
            <person name="Chen C."/>
            <person name="Cichocki N."/>
            <person name="Clum A."/>
            <person name="Culley D."/>
            <person name="Crous P.W."/>
            <person name="Fauchery L."/>
            <person name="Girlanda M."/>
            <person name="Hayes R.D."/>
            <person name="Keri Z."/>
            <person name="LaButti K."/>
            <person name="Lipzen A."/>
            <person name="Lombard V."/>
            <person name="Magnuson J."/>
            <person name="Maillard F."/>
            <person name="Murat C."/>
            <person name="Nolan M."/>
            <person name="Ohm R.A."/>
            <person name="Pangilinan J."/>
            <person name="Pereira M.F."/>
            <person name="Perotto S."/>
            <person name="Peter M."/>
            <person name="Pfister S."/>
            <person name="Riley R."/>
            <person name="Sitrit Y."/>
            <person name="Stielow J.B."/>
            <person name="Szollosi G."/>
            <person name="Zifcakova L."/>
            <person name="Stursova M."/>
            <person name="Spatafora J.W."/>
            <person name="Tedersoo L."/>
            <person name="Vaario L.M."/>
            <person name="Yamada A."/>
            <person name="Yan M."/>
            <person name="Wang P."/>
            <person name="Xu J."/>
            <person name="Bruns T."/>
            <person name="Baldrian P."/>
            <person name="Vilgalys R."/>
            <person name="Dunand C."/>
            <person name="Henrissat B."/>
            <person name="Grigoriev I.V."/>
            <person name="Hibbett D."/>
            <person name="Nagy L.G."/>
            <person name="Martin F.M."/>
        </authorList>
    </citation>
    <scope>NUCLEOTIDE SEQUENCE</scope>
    <source>
        <strain evidence="1">Prilba</strain>
    </source>
</reference>
<dbReference type="EMBL" id="WHVB01000013">
    <property type="protein sequence ID" value="KAF8477765.1"/>
    <property type="molecule type" value="Genomic_DNA"/>
</dbReference>
<keyword evidence="2" id="KW-1185">Reference proteome</keyword>
<comment type="caution">
    <text evidence="1">The sequence shown here is derived from an EMBL/GenBank/DDBJ whole genome shotgun (WGS) entry which is preliminary data.</text>
</comment>